<sequence>ELEVNSESLRLELQTCLSHKLSDEVSRPMEQLRQEFLQLQEREARHSSVMEEQEQRQVATRVELDRLRQEVSTTSTKLAHLSDLQNCLNEEQVRSIVKEGLEKAKAQMQECLQPFSPLERRLEQLAAEVSRHQTLAARAREELGGLLRAEMQDVAMDAALRQRSLMDSEVRSLLELQRRQFTEALEAAASRASCQLKDISTTHATEVRALASRLTDAERFAQQVGFAVHEMQKHRVKALQNGHPKTAPMDEMLLQQLQKEMQSFVCFSETKTRELQEALVELKATSCEHAVQLQSLASEAVAMNQRLDTALLLETTKVRDGGSEGPPQWTEAMKGMETLTDIVGSLEREGPSSPTVAAVRHELQGELQQVWKVLRQMEARCSATGDAKQTKANDQSTMPTRRTQGQKSPIRGQQQLQLRVRTATARSLTLTARRSELKTSAATPRFRAASGPDKVRAQPNDALPSVAACGLAKQWSD</sequence>
<comment type="caution">
    <text evidence="2">The sequence shown here is derived from an EMBL/GenBank/DDBJ whole genome shotgun (WGS) entry which is preliminary data.</text>
</comment>
<feature type="compositionally biased region" description="Low complexity" evidence="1">
    <location>
        <begin position="421"/>
        <end position="432"/>
    </location>
</feature>
<dbReference type="Proteomes" id="UP001642464">
    <property type="component" value="Unassembled WGS sequence"/>
</dbReference>
<protein>
    <submittedName>
        <fullName evidence="2">Methionine aminopeptidase</fullName>
    </submittedName>
</protein>
<proteinExistence type="predicted"/>
<evidence type="ECO:0000313" key="3">
    <source>
        <dbReference type="Proteomes" id="UP001642464"/>
    </source>
</evidence>
<feature type="compositionally biased region" description="Polar residues" evidence="1">
    <location>
        <begin position="390"/>
        <end position="417"/>
    </location>
</feature>
<keyword evidence="3" id="KW-1185">Reference proteome</keyword>
<name>A0ABP0Q1J5_9DINO</name>
<evidence type="ECO:0000313" key="2">
    <source>
        <dbReference type="EMBL" id="CAK9082121.1"/>
    </source>
</evidence>
<keyword evidence="2" id="KW-0378">Hydrolase</keyword>
<gene>
    <name evidence="2" type="ORF">SCF082_LOCUS39054</name>
</gene>
<feature type="non-terminal residue" evidence="2">
    <location>
        <position position="1"/>
    </location>
</feature>
<organism evidence="2 3">
    <name type="scientific">Durusdinium trenchii</name>
    <dbReference type="NCBI Taxonomy" id="1381693"/>
    <lineage>
        <taxon>Eukaryota</taxon>
        <taxon>Sar</taxon>
        <taxon>Alveolata</taxon>
        <taxon>Dinophyceae</taxon>
        <taxon>Suessiales</taxon>
        <taxon>Symbiodiniaceae</taxon>
        <taxon>Durusdinium</taxon>
    </lineage>
</organism>
<feature type="region of interest" description="Disordered" evidence="1">
    <location>
        <begin position="382"/>
        <end position="461"/>
    </location>
</feature>
<reference evidence="2 3" key="1">
    <citation type="submission" date="2024-02" db="EMBL/GenBank/DDBJ databases">
        <authorList>
            <person name="Chen Y."/>
            <person name="Shah S."/>
            <person name="Dougan E. K."/>
            <person name="Thang M."/>
            <person name="Chan C."/>
        </authorList>
    </citation>
    <scope>NUCLEOTIDE SEQUENCE [LARGE SCALE GENOMIC DNA]</scope>
</reference>
<keyword evidence="2" id="KW-0645">Protease</keyword>
<keyword evidence="2" id="KW-0031">Aminopeptidase</keyword>
<accession>A0ABP0Q1J5</accession>
<dbReference type="GO" id="GO:0004177">
    <property type="term" value="F:aminopeptidase activity"/>
    <property type="evidence" value="ECO:0007669"/>
    <property type="project" value="UniProtKB-KW"/>
</dbReference>
<dbReference type="EMBL" id="CAXAMM010038920">
    <property type="protein sequence ID" value="CAK9082121.1"/>
    <property type="molecule type" value="Genomic_DNA"/>
</dbReference>
<evidence type="ECO:0000256" key="1">
    <source>
        <dbReference type="SAM" id="MobiDB-lite"/>
    </source>
</evidence>